<feature type="coiled-coil region" evidence="1">
    <location>
        <begin position="205"/>
        <end position="250"/>
    </location>
</feature>
<feature type="region of interest" description="Disordered" evidence="2">
    <location>
        <begin position="259"/>
        <end position="310"/>
    </location>
</feature>
<evidence type="ECO:0000313" key="4">
    <source>
        <dbReference type="Proteomes" id="UP000324800"/>
    </source>
</evidence>
<reference evidence="3 4" key="1">
    <citation type="submission" date="2019-03" db="EMBL/GenBank/DDBJ databases">
        <title>Single cell metagenomics reveals metabolic interactions within the superorganism composed of flagellate Streblomastix strix and complex community of Bacteroidetes bacteria on its surface.</title>
        <authorList>
            <person name="Treitli S.C."/>
            <person name="Kolisko M."/>
            <person name="Husnik F."/>
            <person name="Keeling P."/>
            <person name="Hampl V."/>
        </authorList>
    </citation>
    <scope>NUCLEOTIDE SEQUENCE [LARGE SCALE GENOMIC DNA]</scope>
    <source>
        <strain evidence="3">ST1C</strain>
    </source>
</reference>
<feature type="compositionally biased region" description="Low complexity" evidence="2">
    <location>
        <begin position="301"/>
        <end position="310"/>
    </location>
</feature>
<protein>
    <submittedName>
        <fullName evidence="3">Uncharacterized protein</fullName>
    </submittedName>
</protein>
<evidence type="ECO:0000256" key="1">
    <source>
        <dbReference type="SAM" id="Coils"/>
    </source>
</evidence>
<feature type="compositionally biased region" description="Basic and acidic residues" evidence="2">
    <location>
        <begin position="659"/>
        <end position="669"/>
    </location>
</feature>
<dbReference type="Proteomes" id="UP000324800">
    <property type="component" value="Unassembled WGS sequence"/>
</dbReference>
<evidence type="ECO:0000256" key="2">
    <source>
        <dbReference type="SAM" id="MobiDB-lite"/>
    </source>
</evidence>
<feature type="compositionally biased region" description="Polar residues" evidence="2">
    <location>
        <begin position="681"/>
        <end position="690"/>
    </location>
</feature>
<feature type="compositionally biased region" description="Polar residues" evidence="2">
    <location>
        <begin position="143"/>
        <end position="161"/>
    </location>
</feature>
<name>A0A5J4WJT5_9EUKA</name>
<sequence length="690" mass="81398">MFKETMSLRGSVQVPLTSQQSTSSSIYSLGKTGIGRNPQQQHSVIEQQEPQQNSAVRFTQSTPVPTLQVQNPQKSLNQVEVMHAPPPSSNADEEELLNGDIFFPDDESGKKDKENENILGFSLSSQSGRAPRRQTLLRGKHPPTQTALQNTQSSISDIQKQPSKEQLLPLENKNTDYQTEQSPQSEQFNIQKTKVKVKQTVSQRISEISTDLRDTKNQLEEQNARLRVNQIEHQSEIKILQIENQRLQKELQMERRWENDYLDQNEDNEKEDDYNEQDEQGKHQRRSRSNSIGRRNLNDISSSSSHPVGSIRSSMKLLSAAKQEITQLSKLRNYFIDEIQKGDHSLWTEIEQETRIRHKEEQDKMQEMMKLIEEATESMKVIQKKEEEVMERERKTNQKRNDLRKAKARIEDEALRIRKEQEQIMKQEIKLRKEKAEFEAMREQVERKMSEELNLLRSEQEQFSIVRDQLIEEKDQFEQKYQAFTEMQNVIAETSDALLQKKEELEQKYNEIKYSEHVTAQQQAELQQLQKELNEKQKQLSIEQQQVREDMESALQRGREVDERQRLNEKKNEMINQSINMSIDNDYDKKRVDELIKKNERRRKMMKMNDMNEDSFINRSYDYEQKNDTMNVNNMSMNINTNKNSLSIDQILAKRRQGKKEGNNKHEDQRIEDDDQKVAWQENTKSTSPY</sequence>
<feature type="region of interest" description="Disordered" evidence="2">
    <location>
        <begin position="652"/>
        <end position="690"/>
    </location>
</feature>
<keyword evidence="1" id="KW-0175">Coiled coil</keyword>
<feature type="region of interest" description="Disordered" evidence="2">
    <location>
        <begin position="1"/>
        <end position="161"/>
    </location>
</feature>
<feature type="compositionally biased region" description="Polar residues" evidence="2">
    <location>
        <begin position="37"/>
        <end position="78"/>
    </location>
</feature>
<evidence type="ECO:0000313" key="3">
    <source>
        <dbReference type="EMBL" id="KAA6395033.1"/>
    </source>
</evidence>
<proteinExistence type="predicted"/>
<feature type="compositionally biased region" description="Basic and acidic residues" evidence="2">
    <location>
        <begin position="107"/>
        <end position="116"/>
    </location>
</feature>
<feature type="coiled-coil region" evidence="1">
    <location>
        <begin position="358"/>
        <end position="550"/>
    </location>
</feature>
<organism evidence="3 4">
    <name type="scientific">Streblomastix strix</name>
    <dbReference type="NCBI Taxonomy" id="222440"/>
    <lineage>
        <taxon>Eukaryota</taxon>
        <taxon>Metamonada</taxon>
        <taxon>Preaxostyla</taxon>
        <taxon>Oxymonadida</taxon>
        <taxon>Streblomastigidae</taxon>
        <taxon>Streblomastix</taxon>
    </lineage>
</organism>
<feature type="compositionally biased region" description="Acidic residues" evidence="2">
    <location>
        <begin position="260"/>
        <end position="278"/>
    </location>
</feature>
<accession>A0A5J4WJT5</accession>
<dbReference type="AlphaFoldDB" id="A0A5J4WJT5"/>
<dbReference type="EMBL" id="SNRW01001785">
    <property type="protein sequence ID" value="KAA6395033.1"/>
    <property type="molecule type" value="Genomic_DNA"/>
</dbReference>
<comment type="caution">
    <text evidence="3">The sequence shown here is derived from an EMBL/GenBank/DDBJ whole genome shotgun (WGS) entry which is preliminary data.</text>
</comment>
<gene>
    <name evidence="3" type="ORF">EZS28_009442</name>
</gene>